<protein>
    <submittedName>
        <fullName evidence="1">Uncharacterized protein</fullName>
    </submittedName>
</protein>
<keyword evidence="2" id="KW-1185">Reference proteome</keyword>
<comment type="caution">
    <text evidence="1">The sequence shown here is derived from an EMBL/GenBank/DDBJ whole genome shotgun (WGS) entry which is preliminary data.</text>
</comment>
<name>A0A8J5EXY2_ZINOF</name>
<proteinExistence type="predicted"/>
<gene>
    <name evidence="1" type="ORF">ZIOFF_064490</name>
</gene>
<accession>A0A8J5EXY2</accession>
<sequence length="211" mass="23712">MIGFAKHSTSETWSIHSLTPQTIPLISFRRRSYQLEAVVLADEEENYVSRSIKFDSYAYARAFSGMHQRKSQGMVWGLELGWCVDACISKLGQGSNACVGAVLLDTYSFSRLIKAAHGLGNDVLILFNQMKELKLQPWLSGHSGLLNDAVEYIDQMHVEPSVMVRRALLVADENLKTTIWQGAVHFKYGSPDEELFSMRGLRPWKIPGGFV</sequence>
<evidence type="ECO:0000313" key="2">
    <source>
        <dbReference type="Proteomes" id="UP000734854"/>
    </source>
</evidence>
<dbReference type="Proteomes" id="UP000734854">
    <property type="component" value="Unassembled WGS sequence"/>
</dbReference>
<organism evidence="1 2">
    <name type="scientific">Zingiber officinale</name>
    <name type="common">Ginger</name>
    <name type="synonym">Amomum zingiber</name>
    <dbReference type="NCBI Taxonomy" id="94328"/>
    <lineage>
        <taxon>Eukaryota</taxon>
        <taxon>Viridiplantae</taxon>
        <taxon>Streptophyta</taxon>
        <taxon>Embryophyta</taxon>
        <taxon>Tracheophyta</taxon>
        <taxon>Spermatophyta</taxon>
        <taxon>Magnoliopsida</taxon>
        <taxon>Liliopsida</taxon>
        <taxon>Zingiberales</taxon>
        <taxon>Zingiberaceae</taxon>
        <taxon>Zingiber</taxon>
    </lineage>
</organism>
<dbReference type="EMBL" id="JACMSC010000018">
    <property type="protein sequence ID" value="KAG6475272.1"/>
    <property type="molecule type" value="Genomic_DNA"/>
</dbReference>
<dbReference type="AlphaFoldDB" id="A0A8J5EXY2"/>
<evidence type="ECO:0000313" key="1">
    <source>
        <dbReference type="EMBL" id="KAG6475272.1"/>
    </source>
</evidence>
<reference evidence="1 2" key="1">
    <citation type="submission" date="2020-08" db="EMBL/GenBank/DDBJ databases">
        <title>Plant Genome Project.</title>
        <authorList>
            <person name="Zhang R.-G."/>
        </authorList>
    </citation>
    <scope>NUCLEOTIDE SEQUENCE [LARGE SCALE GENOMIC DNA]</scope>
    <source>
        <tissue evidence="1">Rhizome</tissue>
    </source>
</reference>